<dbReference type="SUPFAM" id="SSF103647">
    <property type="entry name" value="TSP type-3 repeat"/>
    <property type="match status" value="1"/>
</dbReference>
<dbReference type="InterPro" id="IPR028974">
    <property type="entry name" value="TSP_type-3_rpt"/>
</dbReference>
<evidence type="ECO:0000313" key="1">
    <source>
        <dbReference type="EMBL" id="UOE42338.1"/>
    </source>
</evidence>
<gene>
    <name evidence="1" type="ORF">MTP09_06800</name>
</gene>
<accession>A0ABY4BT07</accession>
<evidence type="ECO:0000313" key="2">
    <source>
        <dbReference type="Proteomes" id="UP000831460"/>
    </source>
</evidence>
<keyword evidence="2" id="KW-1185">Reference proteome</keyword>
<dbReference type="EMBL" id="CP094532">
    <property type="protein sequence ID" value="UOE42338.1"/>
    <property type="molecule type" value="Genomic_DNA"/>
</dbReference>
<dbReference type="PROSITE" id="PS51257">
    <property type="entry name" value="PROKAR_LIPOPROTEIN"/>
    <property type="match status" value="1"/>
</dbReference>
<name>A0ABY4BT07_9FLAO</name>
<dbReference type="RefSeq" id="WP_243551405.1">
    <property type="nucleotide sequence ID" value="NZ_CP094532.1"/>
</dbReference>
<reference evidence="1 2" key="1">
    <citation type="submission" date="2022-03" db="EMBL/GenBank/DDBJ databases">
        <title>Chryseobacterium sp. isolated from particulate matters in swine house.</title>
        <authorList>
            <person name="Won M."/>
            <person name="Kim S.-J."/>
            <person name="Kwon S.-W."/>
        </authorList>
    </citation>
    <scope>NUCLEOTIDE SEQUENCE [LARGE SCALE GENOMIC DNA]</scope>
    <source>
        <strain evidence="1 2">SC2-2</strain>
    </source>
</reference>
<sequence length="366" mass="42652">MKVQYLFALIVLAACNKKENPATSAPKKNIEQNCFITNQGINFDNTKTTYIAPTNEDILNSLPKHIQQKQLTEFQKFSYDKIQTEELQKKEIAYFDSDGYRSKFQEWIKALPEFSYLSINENFALAKNKYGLWIVENVQNQYKPYFLGITQNFYLNDFYNKDQHFIKDNQFVANGTIVNVQRLSRVPMLPKYDVIKDGIEFSIHLDEIRKDTDGDGYNDLFEAFVGLNPNAKDTDGDGIDDFEDSNPKFKSETSKFTEMYEAIADETSPKLFYTFTEILTDCEYFQKINPKNRKVLIYTTEEKLPLKEDVLDNFFPRKYSKMSTNKDFPEVYFTDFSDVTGDGTISAEFKDGKWNITKKYTITFGV</sequence>
<dbReference type="Gene3D" id="4.10.1080.10">
    <property type="entry name" value="TSP type-3 repeat"/>
    <property type="match status" value="1"/>
</dbReference>
<proteinExistence type="predicted"/>
<organism evidence="1 2">
    <name type="scientific">Chryseobacterium suipulveris</name>
    <dbReference type="NCBI Taxonomy" id="2929800"/>
    <lineage>
        <taxon>Bacteria</taxon>
        <taxon>Pseudomonadati</taxon>
        <taxon>Bacteroidota</taxon>
        <taxon>Flavobacteriia</taxon>
        <taxon>Flavobacteriales</taxon>
        <taxon>Weeksellaceae</taxon>
        <taxon>Chryseobacterium group</taxon>
        <taxon>Chryseobacterium</taxon>
    </lineage>
</organism>
<protein>
    <submittedName>
        <fullName evidence="1">Uncharacterized protein</fullName>
    </submittedName>
</protein>
<dbReference type="Proteomes" id="UP000831460">
    <property type="component" value="Chromosome"/>
</dbReference>